<evidence type="ECO:0000313" key="2">
    <source>
        <dbReference type="Proteomes" id="UP000006138"/>
    </source>
</evidence>
<accession>A0A9R0UA33</accession>
<dbReference type="KEGG" id="amn:RAM_24105"/>
<name>A0A9R0UA33_AMYMS</name>
<organism evidence="1 2">
    <name type="scientific">Amycolatopsis mediterranei (strain S699)</name>
    <name type="common">Nocardia mediterranei</name>
    <dbReference type="NCBI Taxonomy" id="713604"/>
    <lineage>
        <taxon>Bacteria</taxon>
        <taxon>Bacillati</taxon>
        <taxon>Actinomycetota</taxon>
        <taxon>Actinomycetes</taxon>
        <taxon>Pseudonocardiales</taxon>
        <taxon>Pseudonocardiaceae</taxon>
        <taxon>Amycolatopsis</taxon>
    </lineage>
</organism>
<reference evidence="1 2" key="1">
    <citation type="journal article" date="2011" name="J. Bacteriol.">
        <title>Whole genome sequence of the rifamycin B-producing strain Amycolatopsis mediterranei S699.</title>
        <authorList>
            <person name="Verma M."/>
            <person name="Kaur J."/>
            <person name="Kumar M."/>
            <person name="Kumari K."/>
            <person name="Saxena A."/>
            <person name="Anand S."/>
            <person name="Nigam A."/>
            <person name="Ravi V."/>
            <person name="Raghuvanshi S."/>
            <person name="Khurana P."/>
            <person name="Tyagi A.K."/>
            <person name="Khurana J.P."/>
            <person name="Lal R."/>
        </authorList>
    </citation>
    <scope>NUCLEOTIDE SEQUENCE [LARGE SCALE GENOMIC DNA]</scope>
    <source>
        <strain evidence="1 2">S699</strain>
    </source>
</reference>
<dbReference type="Proteomes" id="UP000006138">
    <property type="component" value="Chromosome"/>
</dbReference>
<sequence>MFNKESVACRSRIEALESGFDRLERLLDVAARREISATTFPGVQAC</sequence>
<protein>
    <submittedName>
        <fullName evidence="1">Uncharacterized protein</fullName>
    </submittedName>
</protein>
<evidence type="ECO:0000313" key="1">
    <source>
        <dbReference type="EMBL" id="AEK43301.1"/>
    </source>
</evidence>
<dbReference type="EMBL" id="CP002896">
    <property type="protein sequence ID" value="AEK43301.1"/>
    <property type="molecule type" value="Genomic_DNA"/>
</dbReference>
<dbReference type="AlphaFoldDB" id="A0A9R0UA33"/>
<keyword evidence="2" id="KW-1185">Reference proteome</keyword>
<proteinExistence type="predicted"/>
<gene>
    <name evidence="1" type="ordered locus">RAM_24105</name>
</gene>